<dbReference type="AlphaFoldDB" id="D9XD36"/>
<feature type="compositionally biased region" description="Basic and acidic residues" evidence="1">
    <location>
        <begin position="103"/>
        <end position="114"/>
    </location>
</feature>
<dbReference type="Proteomes" id="UP000004184">
    <property type="component" value="Unassembled WGS sequence"/>
</dbReference>
<reference evidence="3" key="1">
    <citation type="submission" date="2009-02" db="EMBL/GenBank/DDBJ databases">
        <title>Annotation of Streptomyces viridochromogenes strain DSM 40736.</title>
        <authorList>
            <consortium name="The Broad Institute Genome Sequencing Platform"/>
            <consortium name="Broad Institute Microbial Sequencing Center"/>
            <person name="Fischbach M."/>
            <person name="Godfrey P."/>
            <person name="Ward D."/>
            <person name="Young S."/>
            <person name="Zeng Q."/>
            <person name="Koehrsen M."/>
            <person name="Alvarado L."/>
            <person name="Berlin A.M."/>
            <person name="Bochicchio J."/>
            <person name="Borenstein D."/>
            <person name="Chapman S.B."/>
            <person name="Chen Z."/>
            <person name="Engels R."/>
            <person name="Freedman E."/>
            <person name="Gellesch M."/>
            <person name="Goldberg J."/>
            <person name="Griggs A."/>
            <person name="Gujja S."/>
            <person name="Heilman E.R."/>
            <person name="Heiman D.I."/>
            <person name="Hepburn T.A."/>
            <person name="Howarth C."/>
            <person name="Jen D."/>
            <person name="Larson L."/>
            <person name="Lewis B."/>
            <person name="Mehta T."/>
            <person name="Park D."/>
            <person name="Pearson M."/>
            <person name="Richards J."/>
            <person name="Roberts A."/>
            <person name="Saif S."/>
            <person name="Shea T.D."/>
            <person name="Shenoy N."/>
            <person name="Sisk P."/>
            <person name="Stolte C."/>
            <person name="Sykes S.N."/>
            <person name="Thomson T."/>
            <person name="Walk T."/>
            <person name="White J."/>
            <person name="Yandava C."/>
            <person name="Straight P."/>
            <person name="Clardy J."/>
            <person name="Hung D."/>
            <person name="Kolter R."/>
            <person name="Mekalanos J."/>
            <person name="Walker S."/>
            <person name="Walsh C.T."/>
            <person name="Wieland-Brown L.C."/>
            <person name="Haas B."/>
            <person name="Nusbaum C."/>
            <person name="Birren B."/>
        </authorList>
    </citation>
    <scope>NUCLEOTIDE SEQUENCE [LARGE SCALE GENOMIC DNA]</scope>
    <source>
        <strain evidence="3">DSM 40736 / JCM 4977 / BCRC 1201 / Tue 494</strain>
    </source>
</reference>
<evidence type="ECO:0000313" key="2">
    <source>
        <dbReference type="EMBL" id="EFL36683.1"/>
    </source>
</evidence>
<evidence type="ECO:0000313" key="3">
    <source>
        <dbReference type="Proteomes" id="UP000004184"/>
    </source>
</evidence>
<feature type="region of interest" description="Disordered" evidence="1">
    <location>
        <begin position="1"/>
        <end position="114"/>
    </location>
</feature>
<protein>
    <submittedName>
        <fullName evidence="2">Uncharacterized protein</fullName>
    </submittedName>
</protein>
<feature type="compositionally biased region" description="Acidic residues" evidence="1">
    <location>
        <begin position="74"/>
        <end position="88"/>
    </location>
</feature>
<dbReference type="HOGENOM" id="CLU_170422_0_0_11"/>
<dbReference type="EMBL" id="GG657757">
    <property type="protein sequence ID" value="EFL36683.1"/>
    <property type="molecule type" value="Genomic_DNA"/>
</dbReference>
<sequence length="114" mass="12517">MRFRRSRRRYSRGARTNRKEGAVTDHRLEGPGENGDPVPRDMPDQQADVGEDPWEVAPRFTGTGTGKNDKSDDDKSDEPADDVPDTDEAGTGRQGAPQQGTVHPEHPVPDEPAD</sequence>
<evidence type="ECO:0000256" key="1">
    <source>
        <dbReference type="SAM" id="MobiDB-lite"/>
    </source>
</evidence>
<dbReference type="STRING" id="591159.SSQG_07201"/>
<dbReference type="eggNOG" id="ENOG5032C1N">
    <property type="taxonomic scope" value="Bacteria"/>
</dbReference>
<gene>
    <name evidence="2" type="ORF">SSQG_07201</name>
</gene>
<feature type="compositionally biased region" description="Basic and acidic residues" evidence="1">
    <location>
        <begin position="17"/>
        <end position="30"/>
    </location>
</feature>
<accession>D9XD36</accession>
<feature type="compositionally biased region" description="Basic residues" evidence="1">
    <location>
        <begin position="1"/>
        <end position="16"/>
    </location>
</feature>
<keyword evidence="3" id="KW-1185">Reference proteome</keyword>
<organism evidence="2 3">
    <name type="scientific">Streptomyces viridochromogenes (strain DSM 40736 / JCM 4977 / BCRC 1201 / Tue 494)</name>
    <dbReference type="NCBI Taxonomy" id="591159"/>
    <lineage>
        <taxon>Bacteria</taxon>
        <taxon>Bacillati</taxon>
        <taxon>Actinomycetota</taxon>
        <taxon>Actinomycetes</taxon>
        <taxon>Kitasatosporales</taxon>
        <taxon>Streptomycetaceae</taxon>
        <taxon>Streptomyces</taxon>
    </lineage>
</organism>
<name>D9XD36_STRVT</name>
<proteinExistence type="predicted"/>